<protein>
    <submittedName>
        <fullName evidence="2">Uncharacterized protein</fullName>
    </submittedName>
</protein>
<accession>A0ABN5FRN1</accession>
<keyword evidence="3" id="KW-1185">Reference proteome</keyword>
<dbReference type="Proteomes" id="UP000265462">
    <property type="component" value="Chromosome"/>
</dbReference>
<name>A0ABN5FRN1_BACCL</name>
<keyword evidence="1" id="KW-0812">Transmembrane</keyword>
<feature type="transmembrane region" description="Helical" evidence="1">
    <location>
        <begin position="45"/>
        <end position="66"/>
    </location>
</feature>
<keyword evidence="1" id="KW-1133">Transmembrane helix</keyword>
<evidence type="ECO:0000313" key="2">
    <source>
        <dbReference type="EMBL" id="AUI35404.1"/>
    </source>
</evidence>
<dbReference type="EMBL" id="CP025074">
    <property type="protein sequence ID" value="AUI35404.1"/>
    <property type="molecule type" value="Genomic_DNA"/>
</dbReference>
<evidence type="ECO:0000313" key="3">
    <source>
        <dbReference type="Proteomes" id="UP000265462"/>
    </source>
</evidence>
<keyword evidence="1" id="KW-0472">Membrane</keyword>
<proteinExistence type="predicted"/>
<sequence length="85" mass="9206">MRKWMVTIAGGRSNQKTRVSSAICAASQPPPTVVASTMASIVNLVSLLAGVSVLVMSLIKWFSFAWTQYRGGRNKRAPAGRRAVR</sequence>
<evidence type="ECO:0000256" key="1">
    <source>
        <dbReference type="SAM" id="Phobius"/>
    </source>
</evidence>
<organism evidence="2 3">
    <name type="scientific">Bacillus caldolyticus</name>
    <dbReference type="NCBI Taxonomy" id="1394"/>
    <lineage>
        <taxon>Bacteria</taxon>
        <taxon>Bacillati</taxon>
        <taxon>Bacillota</taxon>
        <taxon>Bacilli</taxon>
        <taxon>Bacillales</taxon>
        <taxon>Anoxybacillaceae</taxon>
        <taxon>Geobacillus</taxon>
        <taxon>Geobacillus thermoleovorans group</taxon>
    </lineage>
</organism>
<reference evidence="2 3" key="1">
    <citation type="submission" date="2018-02" db="EMBL/GenBank/DDBJ databases">
        <title>Complete genome and methylome analysis of Bacillus caldolyticus.</title>
        <authorList>
            <person name="Fomenkov A.I."/>
            <person name="Mersha F."/>
            <person name="Vincze T."/>
            <person name="Roberts R.J."/>
        </authorList>
    </citation>
    <scope>NUCLEOTIDE SEQUENCE [LARGE SCALE GENOMIC DNA]</scope>
    <source>
        <strain evidence="2 3">NEB414</strain>
    </source>
</reference>
<gene>
    <name evidence="2" type="ORF">CWI35_01745</name>
</gene>